<feature type="domain" description="HTH bat-type" evidence="3">
    <location>
        <begin position="148"/>
        <end position="199"/>
    </location>
</feature>
<evidence type="ECO:0000256" key="2">
    <source>
        <dbReference type="ARBA" id="ARBA00023163"/>
    </source>
</evidence>
<dbReference type="EMBL" id="SHMR01000011">
    <property type="protein sequence ID" value="RZH66279.1"/>
    <property type="molecule type" value="Genomic_DNA"/>
</dbReference>
<dbReference type="Proteomes" id="UP000292704">
    <property type="component" value="Unassembled WGS sequence"/>
</dbReference>
<keyword evidence="1" id="KW-0805">Transcription regulation</keyword>
<dbReference type="AlphaFoldDB" id="A0A482XTM6"/>
<evidence type="ECO:0000313" key="6">
    <source>
        <dbReference type="Proteomes" id="UP000292704"/>
    </source>
</evidence>
<reference evidence="5 6" key="1">
    <citation type="submission" date="2019-02" db="EMBL/GenBank/DDBJ databases">
        <title>Genome analysis provides insights into bioremediation potentialities and Haloocin production by Natrinema altunense strain 4.1R isolated from Chott Douz in Tunisian desert.</title>
        <authorList>
            <person name="Najjari A."/>
            <person name="Youssef N."/>
            <person name="Ben Dhia O."/>
            <person name="Ferjani R."/>
            <person name="El Hidri D."/>
            <person name="Ouzari H.I."/>
            <person name="Cherif A."/>
        </authorList>
    </citation>
    <scope>NUCLEOTIDE SEQUENCE [LARGE SCALE GENOMIC DNA]</scope>
    <source>
        <strain evidence="5 6">4.1R</strain>
    </source>
</reference>
<protein>
    <submittedName>
        <fullName evidence="5">Bacterio-opsin activator</fullName>
    </submittedName>
</protein>
<comment type="caution">
    <text evidence="5">The sequence shown here is derived from an EMBL/GenBank/DDBJ whole genome shotgun (WGS) entry which is preliminary data.</text>
</comment>
<sequence length="205" mass="22594">MNAQEDGTTVGTPGDEREIRAEIRFDLAGTDCILEGTQEEPMVRHQIMNDTCYVISDAGTKATGVTQTETTVDQSCPCAVFRRHQCVPLFGAVEDGATVVTTYLSDRDTLQELIAELRDVVDHVSLRRLTTSDTDEFTDVRTADLSLLTEREQETLTRAIEAGYYDDPRGIEFEALASRLGISKSTLSQRLSAAESKLLLDLLEG</sequence>
<dbReference type="PANTHER" id="PTHR34236:SF1">
    <property type="entry name" value="DIMETHYL SULFOXIDE REDUCTASE TRANSCRIPTIONAL ACTIVATOR"/>
    <property type="match status" value="1"/>
</dbReference>
<gene>
    <name evidence="5" type="ORF">ELS17_18130</name>
</gene>
<dbReference type="PANTHER" id="PTHR34236">
    <property type="entry name" value="DIMETHYL SULFOXIDE REDUCTASE TRANSCRIPTIONAL ACTIVATOR"/>
    <property type="match status" value="1"/>
</dbReference>
<organism evidence="5 6">
    <name type="scientific">Natrinema altunense</name>
    <dbReference type="NCBI Taxonomy" id="222984"/>
    <lineage>
        <taxon>Archaea</taxon>
        <taxon>Methanobacteriati</taxon>
        <taxon>Methanobacteriota</taxon>
        <taxon>Stenosarchaea group</taxon>
        <taxon>Halobacteria</taxon>
        <taxon>Halobacteriales</taxon>
        <taxon>Natrialbaceae</taxon>
        <taxon>Natrinema</taxon>
    </lineage>
</organism>
<dbReference type="Pfam" id="PF04967">
    <property type="entry name" value="HTH_10"/>
    <property type="match status" value="1"/>
</dbReference>
<evidence type="ECO:0000259" key="3">
    <source>
        <dbReference type="Pfam" id="PF04967"/>
    </source>
</evidence>
<evidence type="ECO:0000313" key="5">
    <source>
        <dbReference type="EMBL" id="RZH66279.1"/>
    </source>
</evidence>
<dbReference type="Pfam" id="PF24277">
    <property type="entry name" value="DmsR_N"/>
    <property type="match status" value="1"/>
</dbReference>
<dbReference type="OrthoDB" id="51502at2157"/>
<accession>A0A482XTM6</accession>
<keyword evidence="2" id="KW-0804">Transcription</keyword>
<dbReference type="RefSeq" id="WP_007107731.1">
    <property type="nucleotide sequence ID" value="NZ_JNCS01000007.1"/>
</dbReference>
<evidence type="ECO:0000259" key="4">
    <source>
        <dbReference type="Pfam" id="PF24277"/>
    </source>
</evidence>
<proteinExistence type="predicted"/>
<dbReference type="InterPro" id="IPR056433">
    <property type="entry name" value="DmsR-like_N"/>
</dbReference>
<name>A0A482XTM6_9EURY</name>
<dbReference type="STRING" id="222984.GCA_000731985_02807"/>
<dbReference type="InterPro" id="IPR007050">
    <property type="entry name" value="HTH_bacterioopsin"/>
</dbReference>
<feature type="domain" description="DmsR-like N-terminal" evidence="4">
    <location>
        <begin position="62"/>
        <end position="132"/>
    </location>
</feature>
<evidence type="ECO:0000256" key="1">
    <source>
        <dbReference type="ARBA" id="ARBA00023015"/>
    </source>
</evidence>